<evidence type="ECO:0000313" key="1">
    <source>
        <dbReference type="EMBL" id="TGX82194.1"/>
    </source>
</evidence>
<proteinExistence type="predicted"/>
<gene>
    <name evidence="1" type="primary">sppA</name>
    <name evidence="1" type="ORF">E5358_07780</name>
</gene>
<protein>
    <submittedName>
        <fullName evidence="1">Signal peptide peptidase SppA</fullName>
    </submittedName>
</protein>
<sequence>MKDFFKNILATVFGIFLCIGIFIAFSIISLIGMVASSSTETEVKDNSVLVLNLRGQINEQGADDPFAGLLGDEGLSTGLNDILSAIDKAKDNDAIKGIYIETGTLATDNATIQEIRNKLKEFKSKKKWIVAYGENFTQGAYYLASVADKVYINPYGHLDFHGIGAQPRYIKDFMAMFGVKYNIIKVGTYKSATEMYTEEKMSDANREQVSAYINGMWQNILKDISASRKISVAELNKIADGFTFMSNTKTLKAQKLVDGMLYADQVKAEVKKLLGLDADKEINQLSVAAMKNVTVKNKSDNEIAVYYCEGAIVQHPIQGFAMGGTTQIVGKDVCKDLEKLANDDDIKAVVLRINSPGGDAYASEQMWHYISELKKVKPVVVSMGGCAASGGYYMSCNASWIVAQPNTITGSIGIFGAFPDLTDLMTQKLKFHYDEVKTNANSTFSPVAMSRPLTADEIAAMQTWINEGYALFRKRVADGRRMKVEKVEELAQGRVWLATDGLKNGLVDQLGGLDDAVKKAAQLAKVKDYRTADYPAMPDVMSQLFNKISGGTGSALDEQLRLALGSYYEPFMLMRTVNEQSTVQARMPYFLEMK</sequence>
<dbReference type="Proteomes" id="UP000308886">
    <property type="component" value="Unassembled WGS sequence"/>
</dbReference>
<evidence type="ECO:0000313" key="2">
    <source>
        <dbReference type="Proteomes" id="UP000308886"/>
    </source>
</evidence>
<keyword evidence="2" id="KW-1185">Reference proteome</keyword>
<name>A0AC61QQ83_9BACT</name>
<organism evidence="1 2">
    <name type="scientific">Palleniella muris</name>
    <dbReference type="NCBI Taxonomy" id="3038145"/>
    <lineage>
        <taxon>Bacteria</taxon>
        <taxon>Pseudomonadati</taxon>
        <taxon>Bacteroidota</taxon>
        <taxon>Bacteroidia</taxon>
        <taxon>Bacteroidales</taxon>
        <taxon>Prevotellaceae</taxon>
        <taxon>Palleniella</taxon>
    </lineage>
</organism>
<accession>A0AC61QQ83</accession>
<reference evidence="1" key="1">
    <citation type="submission" date="2019-04" db="EMBL/GenBank/DDBJ databases">
        <title>Microbes associate with the intestines of laboratory mice.</title>
        <authorList>
            <person name="Navarre W."/>
            <person name="Wong E."/>
            <person name="Huang K."/>
            <person name="Tropini C."/>
            <person name="Ng K."/>
            <person name="Yu B."/>
        </authorList>
    </citation>
    <scope>NUCLEOTIDE SEQUENCE</scope>
    <source>
        <strain evidence="1">NM73_A23</strain>
    </source>
</reference>
<dbReference type="EMBL" id="SRZC01000011">
    <property type="protein sequence ID" value="TGX82194.1"/>
    <property type="molecule type" value="Genomic_DNA"/>
</dbReference>
<comment type="caution">
    <text evidence="1">The sequence shown here is derived from an EMBL/GenBank/DDBJ whole genome shotgun (WGS) entry which is preliminary data.</text>
</comment>